<dbReference type="PANTHER" id="PTHR43690">
    <property type="entry name" value="NARDILYSIN"/>
    <property type="match status" value="1"/>
</dbReference>
<keyword evidence="5" id="KW-0482">Metalloprotease</keyword>
<feature type="domain" description="Coenzyme PQQ synthesis protein F-like C-terminal lobe" evidence="4">
    <location>
        <begin position="1089"/>
        <end position="1180"/>
    </location>
</feature>
<feature type="compositionally biased region" description="Basic and acidic residues" evidence="2">
    <location>
        <begin position="400"/>
        <end position="409"/>
    </location>
</feature>
<dbReference type="InterPro" id="IPR054734">
    <property type="entry name" value="PqqF-like_C_4"/>
</dbReference>
<feature type="region of interest" description="Disordered" evidence="2">
    <location>
        <begin position="665"/>
        <end position="686"/>
    </location>
</feature>
<feature type="compositionally biased region" description="Low complexity" evidence="2">
    <location>
        <begin position="582"/>
        <end position="604"/>
    </location>
</feature>
<sequence length="1279" mass="143362">MLSEGMDLPQPNPFLPNEALVLLDSQEKEQSQERSLQERGEKDNDVGDGNKDKNDLFFSNKAEREDERRMKREEEKKKKQKVMDKYPRILEFPAKHICRRSNGNEGDQSHAKEKEGKCNIFHKQDDTFHTPKGLVLLHMYYVEKLRDPVREQLLMSLYVTAINLSLRERYFAAHTGGISISLKHGVTLGHPGQPSVVRTKAIALQVAGFTDKLGYTLRSVARSISKETQEGEREEPPSDVKKKKKISSLSLSDRDSPSSSLPGHSHHPPPPPSQSGFLGFGMGSVSGPLSSVHTHVQPKKGLVTITDTTHIESSSIKLPNTDVEIGNTRIDRSHTNKVERHTADIDIYYQRAKLHGIGLGSSMKTSSSIFSPPFLSSIAPARQDDDEQSSQEQETQKTPVKNDKDEDAIKNNPLFSLSPSSSSSTLGEADHPLLEECFLQVALDSLRTGLRVATFSKAPSQQASSRTLEVLLHPYIPAQKLYEGLLKLEKDFIHEGDGSGLKRLLREVREWATKMWKKIYIEGLIQGNISRTSAEELISDVITELPIETVLSVSALDRINVLSISDLPSVDEDNKKTSLHTSCSSSSPCSSSSSSSSPLSSSSLIVEQASNGGQRNEAKKALEISPQHKFDLYSIGSASSDTLSPSQLPVLGEGENENEEAVLMKKHKKNRAQQTPGNMNSPWQAPSFSLSPASLARRLLLNPYDNGISEPSKSITINKKAKQDNEWRRRRREREVSSRPDEQIKRIESDERKPPVASDQMGKGHMMIMYKRGGLRGGKGERETSSSSSFVSPHGNLFRRQFFNGKARLFLNYQSPPAVLTAHSNSMNLVSKTKTQEIPPSSSSIQSSFSSFPSILTAGDLELTPTHAAFSGHADRLKVTAMNRFSAGISRQVQSTQIQSIRSLHDSSKNSQINNGHLALQNLSEVHPSSSQGNLSDWRRVTANPIIRGRWARLIRKVLMKGRPLSRSQEESPSSSPRHPFQSFPPSASLPLSLSFSLPSSPPHEDSSALPRRLDNRTMTRRENLLLPPSTLQTFCPGCTPHRAPDVLRNPHIRAKLFNANPSDSKSQSYLLIEVGPLEKVHEKALLYLVYQWMSQRYFNELRTRQQLGYLTAMSIYRLEKIYYYVLRVTTTFNPSGVTERSLQFLREERSKTLTSDEFSKYQQAAIDIWKQQPKNIFEEFLKNLRQIVLADQTFDINERMVAELQQVTAEEVQAFRESTMFAKPWLVIELSSQRQKPKDLASEKSEEDSLDSGYIQPWRDIMPSLFSPSLNTEGQLLE</sequence>
<feature type="region of interest" description="Disordered" evidence="2">
    <location>
        <begin position="374"/>
        <end position="428"/>
    </location>
</feature>
<dbReference type="InterPro" id="IPR050626">
    <property type="entry name" value="Peptidase_M16"/>
</dbReference>
<feature type="compositionally biased region" description="Low complexity" evidence="2">
    <location>
        <begin position="247"/>
        <end position="263"/>
    </location>
</feature>
<organism evidence="5 6">
    <name type="scientific">Cystoisospora suis</name>
    <dbReference type="NCBI Taxonomy" id="483139"/>
    <lineage>
        <taxon>Eukaryota</taxon>
        <taxon>Sar</taxon>
        <taxon>Alveolata</taxon>
        <taxon>Apicomplexa</taxon>
        <taxon>Conoidasida</taxon>
        <taxon>Coccidia</taxon>
        <taxon>Eucoccidiorida</taxon>
        <taxon>Eimeriorina</taxon>
        <taxon>Sarcocystidae</taxon>
        <taxon>Cystoisospora</taxon>
    </lineage>
</organism>
<feature type="compositionally biased region" description="Basic and acidic residues" evidence="2">
    <location>
        <begin position="25"/>
        <end position="82"/>
    </location>
</feature>
<evidence type="ECO:0000256" key="2">
    <source>
        <dbReference type="SAM" id="MobiDB-lite"/>
    </source>
</evidence>
<dbReference type="Pfam" id="PF22456">
    <property type="entry name" value="PqqF-like_C_4"/>
    <property type="match status" value="1"/>
</dbReference>
<dbReference type="GO" id="GO:0006508">
    <property type="term" value="P:proteolysis"/>
    <property type="evidence" value="ECO:0007669"/>
    <property type="project" value="UniProtKB-KW"/>
</dbReference>
<feature type="compositionally biased region" description="Low complexity" evidence="2">
    <location>
        <begin position="413"/>
        <end position="424"/>
    </location>
</feature>
<evidence type="ECO:0000313" key="6">
    <source>
        <dbReference type="Proteomes" id="UP000221165"/>
    </source>
</evidence>
<feature type="compositionally biased region" description="Basic and acidic residues" evidence="2">
    <location>
        <begin position="224"/>
        <end position="240"/>
    </location>
</feature>
<dbReference type="GO" id="GO:0008237">
    <property type="term" value="F:metallopeptidase activity"/>
    <property type="evidence" value="ECO:0007669"/>
    <property type="project" value="UniProtKB-KW"/>
</dbReference>
<accession>A0A2C6L3C1</accession>
<dbReference type="RefSeq" id="XP_067923813.1">
    <property type="nucleotide sequence ID" value="XM_068064216.1"/>
</dbReference>
<dbReference type="VEuPathDB" id="ToxoDB:CSUI_004021"/>
<evidence type="ECO:0000256" key="1">
    <source>
        <dbReference type="ARBA" id="ARBA00022723"/>
    </source>
</evidence>
<dbReference type="Gene3D" id="3.30.830.10">
    <property type="entry name" value="Metalloenzyme, LuxS/M16 peptidase-like"/>
    <property type="match status" value="3"/>
</dbReference>
<proteinExistence type="predicted"/>
<dbReference type="InterPro" id="IPR011249">
    <property type="entry name" value="Metalloenz_LuxS/M16"/>
</dbReference>
<name>A0A2C6L3C1_9APIC</name>
<feature type="compositionally biased region" description="Low complexity" evidence="2">
    <location>
        <begin position="971"/>
        <end position="999"/>
    </location>
</feature>
<comment type="caution">
    <text evidence="5">The sequence shown here is derived from an EMBL/GenBank/DDBJ whole genome shotgun (WGS) entry which is preliminary data.</text>
</comment>
<dbReference type="SUPFAM" id="SSF63411">
    <property type="entry name" value="LuxS/MPP-like metallohydrolase"/>
    <property type="match status" value="1"/>
</dbReference>
<feature type="region of interest" description="Disordered" evidence="2">
    <location>
        <begin position="706"/>
        <end position="760"/>
    </location>
</feature>
<dbReference type="OrthoDB" id="952271at2759"/>
<evidence type="ECO:0000313" key="5">
    <source>
        <dbReference type="EMBL" id="PHJ22136.1"/>
    </source>
</evidence>
<evidence type="ECO:0000259" key="3">
    <source>
        <dbReference type="Pfam" id="PF16187"/>
    </source>
</evidence>
<protein>
    <submittedName>
        <fullName evidence="5">Rhoptry metalloprotease toxolysin tln1</fullName>
    </submittedName>
</protein>
<evidence type="ECO:0000259" key="4">
    <source>
        <dbReference type="Pfam" id="PF22456"/>
    </source>
</evidence>
<feature type="compositionally biased region" description="Basic and acidic residues" evidence="2">
    <location>
        <begin position="721"/>
        <end position="754"/>
    </location>
</feature>
<feature type="domain" description="Peptidase M16 middle/third" evidence="3">
    <location>
        <begin position="114"/>
        <end position="226"/>
    </location>
</feature>
<dbReference type="EMBL" id="MIGC01001802">
    <property type="protein sequence ID" value="PHJ22136.1"/>
    <property type="molecule type" value="Genomic_DNA"/>
</dbReference>
<reference evidence="5 6" key="1">
    <citation type="journal article" date="2017" name="Int. J. Parasitol.">
        <title>The genome of the protozoan parasite Cystoisospora suis and a reverse vaccinology approach to identify vaccine candidates.</title>
        <authorList>
            <person name="Palmieri N."/>
            <person name="Shrestha A."/>
            <person name="Ruttkowski B."/>
            <person name="Beck T."/>
            <person name="Vogl C."/>
            <person name="Tomley F."/>
            <person name="Blake D.P."/>
            <person name="Joachim A."/>
        </authorList>
    </citation>
    <scope>NUCLEOTIDE SEQUENCE [LARGE SCALE GENOMIC DNA]</scope>
    <source>
        <strain evidence="5 6">Wien I</strain>
    </source>
</reference>
<feature type="region of interest" description="Disordered" evidence="2">
    <location>
        <begin position="963"/>
        <end position="1015"/>
    </location>
</feature>
<feature type="region of interest" description="Disordered" evidence="2">
    <location>
        <begin position="573"/>
        <end position="604"/>
    </location>
</feature>
<dbReference type="PANTHER" id="PTHR43690:SF18">
    <property type="entry name" value="INSULIN-DEGRADING ENZYME-RELATED"/>
    <property type="match status" value="1"/>
</dbReference>
<dbReference type="AlphaFoldDB" id="A0A2C6L3C1"/>
<gene>
    <name evidence="5" type="ORF">CSUI_004021</name>
</gene>
<dbReference type="Pfam" id="PF16187">
    <property type="entry name" value="Peptidase_M16_M"/>
    <property type="match status" value="1"/>
</dbReference>
<feature type="region of interest" description="Disordered" evidence="2">
    <location>
        <begin position="224"/>
        <end position="281"/>
    </location>
</feature>
<keyword evidence="5" id="KW-0378">Hydrolase</keyword>
<dbReference type="GeneID" id="94427427"/>
<dbReference type="GO" id="GO:0046872">
    <property type="term" value="F:metal ion binding"/>
    <property type="evidence" value="ECO:0007669"/>
    <property type="project" value="UniProtKB-KW"/>
</dbReference>
<dbReference type="InterPro" id="IPR032632">
    <property type="entry name" value="Peptidase_M16_M"/>
</dbReference>
<keyword evidence="1" id="KW-0479">Metal-binding</keyword>
<keyword evidence="6" id="KW-1185">Reference proteome</keyword>
<keyword evidence="5" id="KW-0645">Protease</keyword>
<feature type="compositionally biased region" description="Polar residues" evidence="2">
    <location>
        <begin position="672"/>
        <end position="684"/>
    </location>
</feature>
<feature type="region of interest" description="Disordered" evidence="2">
    <location>
        <begin position="1"/>
        <end position="82"/>
    </location>
</feature>
<feature type="compositionally biased region" description="Basic and acidic residues" evidence="2">
    <location>
        <begin position="1003"/>
        <end position="1015"/>
    </location>
</feature>
<dbReference type="Proteomes" id="UP000221165">
    <property type="component" value="Unassembled WGS sequence"/>
</dbReference>